<sequence length="292" mass="31285">MVSIGGHRNTASVISVVVPAHNEAPVIGRLLRSLVSGARPGELQVVVVPNGCTDDTAAVAAGFGPPVEVVDVPQAGKYAAMRAGDDRATGSEVVYLDADVEMTAGDIRRLAEALREPGVLAAAPERVVPTDRSSWPVRWYYDVWQQLPVVREGLFGRGVIAVTGEARERLRAVPDVMGDDLAASVAFTAAERRIVPGSRVIVHPPRTLGDLIRRRVRSVTATTQLQQALPDAVDEARTTKADLIGIVRANPLAAPKLAVFLAVTLVTRRRAKRAVRAGDFTTWLRDESSRTA</sequence>
<evidence type="ECO:0000259" key="10">
    <source>
        <dbReference type="Pfam" id="PF00535"/>
    </source>
</evidence>
<dbReference type="SUPFAM" id="SSF53448">
    <property type="entry name" value="Nucleotide-diphospho-sugar transferases"/>
    <property type="match status" value="1"/>
</dbReference>
<feature type="domain" description="Glycosyltransferase 2-like" evidence="10">
    <location>
        <begin position="15"/>
        <end position="131"/>
    </location>
</feature>
<dbReference type="GO" id="GO:0016757">
    <property type="term" value="F:glycosyltransferase activity"/>
    <property type="evidence" value="ECO:0007669"/>
    <property type="project" value="UniProtKB-KW"/>
</dbReference>
<keyword evidence="12" id="KW-1185">Reference proteome</keyword>
<dbReference type="PANTHER" id="PTHR43646">
    <property type="entry name" value="GLYCOSYLTRANSFERASE"/>
    <property type="match status" value="1"/>
</dbReference>
<gene>
    <name evidence="11" type="ORF">SAMN05421748_129100</name>
</gene>
<keyword evidence="2" id="KW-1003">Cell membrane</keyword>
<dbReference type="GO" id="GO:0005886">
    <property type="term" value="C:plasma membrane"/>
    <property type="evidence" value="ECO:0007669"/>
    <property type="project" value="UniProtKB-SubCell"/>
</dbReference>
<evidence type="ECO:0000256" key="2">
    <source>
        <dbReference type="ARBA" id="ARBA00022475"/>
    </source>
</evidence>
<proteinExistence type="inferred from homology"/>
<comment type="function">
    <text evidence="6">Catalyzes the glycosylation of 4,4'-diaponeurosporenoate, i.e. the esterification of glucose at the C1'' position with the carboxyl group of 4,4'-diaponeurosporenic acid, to form glycosyl-4,4'-diaponeurosporenoate. This is a step in the biosynthesis of staphyloxanthin, an orange pigment present in most staphylococci strains.</text>
</comment>
<comment type="pathway">
    <text evidence="7">Carotenoid biosynthesis; staphyloxanthin biosynthesis; staphyloxanthin from farnesyl diphosphate: step 4/5.</text>
</comment>
<evidence type="ECO:0000256" key="4">
    <source>
        <dbReference type="ARBA" id="ARBA00022679"/>
    </source>
</evidence>
<evidence type="ECO:0000256" key="8">
    <source>
        <dbReference type="ARBA" id="ARBA00038120"/>
    </source>
</evidence>
<dbReference type="Proteomes" id="UP000219612">
    <property type="component" value="Unassembled WGS sequence"/>
</dbReference>
<accession>A0A285K1H6</accession>
<evidence type="ECO:0000256" key="5">
    <source>
        <dbReference type="ARBA" id="ARBA00023136"/>
    </source>
</evidence>
<evidence type="ECO:0000256" key="7">
    <source>
        <dbReference type="ARBA" id="ARBA00037904"/>
    </source>
</evidence>
<dbReference type="InterPro" id="IPR001173">
    <property type="entry name" value="Glyco_trans_2-like"/>
</dbReference>
<dbReference type="PANTHER" id="PTHR43646:SF2">
    <property type="entry name" value="GLYCOSYLTRANSFERASE 2-LIKE DOMAIN-CONTAINING PROTEIN"/>
    <property type="match status" value="1"/>
</dbReference>
<evidence type="ECO:0000256" key="3">
    <source>
        <dbReference type="ARBA" id="ARBA00022676"/>
    </source>
</evidence>
<dbReference type="EMBL" id="OBDY01000029">
    <property type="protein sequence ID" value="SNY66143.1"/>
    <property type="molecule type" value="Genomic_DNA"/>
</dbReference>
<evidence type="ECO:0000256" key="6">
    <source>
        <dbReference type="ARBA" id="ARBA00037281"/>
    </source>
</evidence>
<keyword evidence="5" id="KW-0472">Membrane</keyword>
<evidence type="ECO:0000313" key="11">
    <source>
        <dbReference type="EMBL" id="SNY66143.1"/>
    </source>
</evidence>
<comment type="subcellular location">
    <subcellularLocation>
        <location evidence="1">Cell membrane</location>
    </subcellularLocation>
</comment>
<evidence type="ECO:0000313" key="12">
    <source>
        <dbReference type="Proteomes" id="UP000219612"/>
    </source>
</evidence>
<comment type="similarity">
    <text evidence="8">Belongs to the glycosyltransferase 2 family. CrtQ subfamily.</text>
</comment>
<keyword evidence="3" id="KW-0328">Glycosyltransferase</keyword>
<reference evidence="11 12" key="1">
    <citation type="submission" date="2017-09" db="EMBL/GenBank/DDBJ databases">
        <authorList>
            <person name="Ehlers B."/>
            <person name="Leendertz F.H."/>
        </authorList>
    </citation>
    <scope>NUCLEOTIDE SEQUENCE [LARGE SCALE GENOMIC DNA]</scope>
    <source>
        <strain evidence="11 12">CGMCC 4.6857</strain>
    </source>
</reference>
<dbReference type="Pfam" id="PF00535">
    <property type="entry name" value="Glycos_transf_2"/>
    <property type="match status" value="1"/>
</dbReference>
<name>A0A285K1H6_9ACTN</name>
<dbReference type="Gene3D" id="3.90.550.10">
    <property type="entry name" value="Spore Coat Polysaccharide Biosynthesis Protein SpsA, Chain A"/>
    <property type="match status" value="1"/>
</dbReference>
<evidence type="ECO:0000256" key="9">
    <source>
        <dbReference type="ARBA" id="ARBA00040345"/>
    </source>
</evidence>
<organism evidence="11 12">
    <name type="scientific">Paractinoplanes atraurantiacus</name>
    <dbReference type="NCBI Taxonomy" id="1036182"/>
    <lineage>
        <taxon>Bacteria</taxon>
        <taxon>Bacillati</taxon>
        <taxon>Actinomycetota</taxon>
        <taxon>Actinomycetes</taxon>
        <taxon>Micromonosporales</taxon>
        <taxon>Micromonosporaceae</taxon>
        <taxon>Paractinoplanes</taxon>
    </lineage>
</organism>
<dbReference type="AlphaFoldDB" id="A0A285K1H6"/>
<dbReference type="InterPro" id="IPR029044">
    <property type="entry name" value="Nucleotide-diphossugar_trans"/>
</dbReference>
<evidence type="ECO:0000256" key="1">
    <source>
        <dbReference type="ARBA" id="ARBA00004236"/>
    </source>
</evidence>
<keyword evidence="4 11" id="KW-0808">Transferase</keyword>
<protein>
    <recommendedName>
        <fullName evidence="9">4,4'-diaponeurosporenoate glycosyltransferase</fullName>
    </recommendedName>
</protein>